<protein>
    <recommendedName>
        <fullName evidence="4">DUF1772 domain-containing protein</fullName>
    </recommendedName>
</protein>
<accession>A0A8J3CRT7</accession>
<sequence>MYNKKELDMLEPLNLLSTLIVGLYAGSLLTEATILVPYWRRMDPSEFFRLHGSLGPRLFRYYAPLTASAVALSLIVAVLNQAQNMAWNVTAGLCLTALGIFFVYFSKANKSFADHSLKHDALAGELSRWANWHWLRTILIIIAFASSIAGH</sequence>
<feature type="transmembrane region" description="Helical" evidence="1">
    <location>
        <begin position="132"/>
        <end position="150"/>
    </location>
</feature>
<keyword evidence="1" id="KW-0812">Transmembrane</keyword>
<dbReference type="Proteomes" id="UP000634004">
    <property type="component" value="Unassembled WGS sequence"/>
</dbReference>
<keyword evidence="1" id="KW-0472">Membrane</keyword>
<keyword evidence="3" id="KW-1185">Reference proteome</keyword>
<organism evidence="2 3">
    <name type="scientific">Algimonas arctica</name>
    <dbReference type="NCBI Taxonomy" id="1479486"/>
    <lineage>
        <taxon>Bacteria</taxon>
        <taxon>Pseudomonadati</taxon>
        <taxon>Pseudomonadota</taxon>
        <taxon>Alphaproteobacteria</taxon>
        <taxon>Maricaulales</taxon>
        <taxon>Robiginitomaculaceae</taxon>
        <taxon>Algimonas</taxon>
    </lineage>
</organism>
<comment type="caution">
    <text evidence="2">The sequence shown here is derived from an EMBL/GenBank/DDBJ whole genome shotgun (WGS) entry which is preliminary data.</text>
</comment>
<feature type="transmembrane region" description="Helical" evidence="1">
    <location>
        <begin position="59"/>
        <end position="79"/>
    </location>
</feature>
<feature type="transmembrane region" description="Helical" evidence="1">
    <location>
        <begin position="86"/>
        <end position="105"/>
    </location>
</feature>
<proteinExistence type="predicted"/>
<name>A0A8J3CRT7_9PROT</name>
<feature type="transmembrane region" description="Helical" evidence="1">
    <location>
        <begin position="12"/>
        <end position="39"/>
    </location>
</feature>
<reference evidence="2" key="2">
    <citation type="submission" date="2020-09" db="EMBL/GenBank/DDBJ databases">
        <authorList>
            <person name="Sun Q."/>
            <person name="Kim S."/>
        </authorList>
    </citation>
    <scope>NUCLEOTIDE SEQUENCE</scope>
    <source>
        <strain evidence="2">KCTC 32513</strain>
    </source>
</reference>
<gene>
    <name evidence="2" type="ORF">GCM10009069_13260</name>
</gene>
<dbReference type="AlphaFoldDB" id="A0A8J3CRT7"/>
<dbReference type="EMBL" id="BMZH01000004">
    <property type="protein sequence ID" value="GHA91425.1"/>
    <property type="molecule type" value="Genomic_DNA"/>
</dbReference>
<evidence type="ECO:0000256" key="1">
    <source>
        <dbReference type="SAM" id="Phobius"/>
    </source>
</evidence>
<evidence type="ECO:0008006" key="4">
    <source>
        <dbReference type="Google" id="ProtNLM"/>
    </source>
</evidence>
<keyword evidence="1" id="KW-1133">Transmembrane helix</keyword>
<evidence type="ECO:0000313" key="2">
    <source>
        <dbReference type="EMBL" id="GHA91425.1"/>
    </source>
</evidence>
<reference evidence="2" key="1">
    <citation type="journal article" date="2014" name="Int. J. Syst. Evol. Microbiol.">
        <title>Complete genome sequence of Corynebacterium casei LMG S-19264T (=DSM 44701T), isolated from a smear-ripened cheese.</title>
        <authorList>
            <consortium name="US DOE Joint Genome Institute (JGI-PGF)"/>
            <person name="Walter F."/>
            <person name="Albersmeier A."/>
            <person name="Kalinowski J."/>
            <person name="Ruckert C."/>
        </authorList>
    </citation>
    <scope>NUCLEOTIDE SEQUENCE</scope>
    <source>
        <strain evidence="2">KCTC 32513</strain>
    </source>
</reference>
<evidence type="ECO:0000313" key="3">
    <source>
        <dbReference type="Proteomes" id="UP000634004"/>
    </source>
</evidence>